<dbReference type="EMBL" id="QBLH01000379">
    <property type="protein sequence ID" value="TGZ55961.1"/>
    <property type="molecule type" value="Genomic_DNA"/>
</dbReference>
<dbReference type="GO" id="GO:0005794">
    <property type="term" value="C:Golgi apparatus"/>
    <property type="evidence" value="ECO:0007669"/>
    <property type="project" value="UniProtKB-SubCell"/>
</dbReference>
<evidence type="ECO:0000256" key="13">
    <source>
        <dbReference type="PIRSR" id="PIRSR624869-2"/>
    </source>
</evidence>
<comment type="similarity">
    <text evidence="4">Belongs to the FAM20 family.</text>
</comment>
<proteinExistence type="inferred from homology"/>
<name>A0A4S2L0H9_9HYME</name>
<evidence type="ECO:0000256" key="3">
    <source>
        <dbReference type="ARBA" id="ARBA00006164"/>
    </source>
</evidence>
<dbReference type="CDD" id="cd10470">
    <property type="entry name" value="FAM20B_C"/>
    <property type="match status" value="1"/>
</dbReference>
<feature type="region of interest" description="Disordered" evidence="15">
    <location>
        <begin position="291"/>
        <end position="367"/>
    </location>
</feature>
<evidence type="ECO:0000256" key="9">
    <source>
        <dbReference type="ARBA" id="ARBA00023180"/>
    </source>
</evidence>
<organism evidence="19 20">
    <name type="scientific">Temnothorax longispinosus</name>
    <dbReference type="NCBI Taxonomy" id="300112"/>
    <lineage>
        <taxon>Eukaryota</taxon>
        <taxon>Metazoa</taxon>
        <taxon>Ecdysozoa</taxon>
        <taxon>Arthropoda</taxon>
        <taxon>Hexapoda</taxon>
        <taxon>Insecta</taxon>
        <taxon>Pterygota</taxon>
        <taxon>Neoptera</taxon>
        <taxon>Endopterygota</taxon>
        <taxon>Hymenoptera</taxon>
        <taxon>Apocrita</taxon>
        <taxon>Aculeata</taxon>
        <taxon>Formicoidea</taxon>
        <taxon>Formicidae</taxon>
        <taxon>Myrmicinae</taxon>
        <taxon>Temnothorax</taxon>
    </lineage>
</organism>
<feature type="binding site" evidence="13">
    <location>
        <position position="546"/>
    </location>
    <ligand>
        <name>ATP</name>
        <dbReference type="ChEBI" id="CHEBI:30616"/>
    </ligand>
</feature>
<dbReference type="SMART" id="SM00892">
    <property type="entry name" value="Endonuclease_NS"/>
    <property type="match status" value="1"/>
</dbReference>
<sequence>MRNVNLYELKTYHEVIDEIYYKVSHLEPWEKGSRKTAGQTGMCGGLRKLKVKIMMEQYMKQRWCSNACYKIERCYSIVRGVGAGGIVSTAYCLLYKLFTLRLTRKQLNGLINHPDSPYIRALGFMYISTVTIRYTQPPADLFSWYSDYLEDEEELDVKAGGGQMMKMGDILKQFLTKLEWFSTLFPRIPVPIQKDLELRLAERFPQQQVNARNAKPPITLNSHGKYGNKDGRKDNGNLTARNQQPRHIPDNEAQWGEAERMSQWRASLAINQSRQPMSYFRLNVSLCRTDEDRKDKNRERDRERERLRERDRERARERERDRHGRRSSSRDRNRRQRDYKSRSRDRSHRDRSRDRNRDRDRHHRRGSPYDYAADIYDEKNHAADIMIGRRCTLFALSILLILVLSVNIYFIRMIVESSSSHRTYAKNLPEPKPRQDPSTSSRSSEKDLPQLRSIAKDIGERLKEEIRTLPSKYFKQNTSYTLVLERLLAELTIMPNVREDIWNIPNNNWPDAHQLIPPAAPELGTILEVLRRSRVVRADNAPLGTQLKLMLNLENDVKALFKPQWYSRHAIIHGPVYHGKDRHNAEVVAFHLSSLLALRRVPLAVMRKLDLKEEVGNRATPALYATMYQEGNDTCLYGVCHYCSPSDPVCGTGDVLEGALIFWLPRYLRLVKHRHPWQRTYKRNKLAAWEIDEGYCDKVKDSKAYSPQSSSRLLDLIDTAIFDFLMDNGDRHHYELAQNNFHNPAVLLIDNGKSLSNPDVDHLDILAPLYQCCMIHKTMWDRLRLFSGGSLSIALGRLLVHEAEMSNVSPLITEAHLSAMNRRLLAIYAVVENCLKKKKYISNIMKFGFPGLDHVRSYEDFVLSYDRRNRVAHWVFEHLTKERLHYNKEADRSKKETDGKKYVRYEVIGANHVAVPTHFYKVIVGETNDGKLEMEAFVMPNTPIDDNAPLTNFQVPPDSIERAAGLLFFDKISRNKLSKVNGKNTG</sequence>
<keyword evidence="5" id="KW-0507">mRNA processing</keyword>
<evidence type="ECO:0000256" key="14">
    <source>
        <dbReference type="PIRSR" id="PIRSR624869-3"/>
    </source>
</evidence>
<dbReference type="Pfam" id="PF01223">
    <property type="entry name" value="Endonuclease_NS"/>
    <property type="match status" value="2"/>
</dbReference>
<keyword evidence="6" id="KW-0747">Spliceosome</keyword>
<keyword evidence="16" id="KW-0812">Transmembrane</keyword>
<dbReference type="SMART" id="SM00477">
    <property type="entry name" value="NUC"/>
    <property type="match status" value="1"/>
</dbReference>
<evidence type="ECO:0000256" key="7">
    <source>
        <dbReference type="ARBA" id="ARBA00023034"/>
    </source>
</evidence>
<keyword evidence="10" id="KW-0508">mRNA splicing</keyword>
<comment type="subcellular location">
    <subcellularLocation>
        <location evidence="2">Golgi apparatus</location>
    </subcellularLocation>
    <subcellularLocation>
        <location evidence="1">Nucleus</location>
    </subcellularLocation>
</comment>
<feature type="binding site" evidence="13">
    <location>
        <position position="735"/>
    </location>
    <ligand>
        <name>ATP</name>
        <dbReference type="ChEBI" id="CHEBI:30616"/>
    </ligand>
</feature>
<evidence type="ECO:0000256" key="15">
    <source>
        <dbReference type="SAM" id="MobiDB-lite"/>
    </source>
</evidence>
<dbReference type="InterPro" id="IPR024869">
    <property type="entry name" value="FAM20"/>
</dbReference>
<dbReference type="Gene3D" id="3.40.570.10">
    <property type="entry name" value="Extracellular Endonuclease, subunit A"/>
    <property type="match status" value="2"/>
</dbReference>
<feature type="binding site" evidence="14">
    <location>
        <position position="750"/>
    </location>
    <ligand>
        <name>Mn(2+)</name>
        <dbReference type="ChEBI" id="CHEBI:29035"/>
    </ligand>
</feature>
<feature type="binding site" evidence="14">
    <location>
        <position position="581"/>
    </location>
    <ligand>
        <name>Mn(2+)</name>
        <dbReference type="ChEBI" id="CHEBI:29035"/>
    </ligand>
</feature>
<feature type="domain" description="ENPP1-3/EXOG-like endonuclease/phosphodiesterase" evidence="17">
    <location>
        <begin position="801"/>
        <end position="975"/>
    </location>
</feature>
<dbReference type="GO" id="GO:0005524">
    <property type="term" value="F:ATP binding"/>
    <property type="evidence" value="ECO:0007669"/>
    <property type="project" value="UniProtKB-KW"/>
</dbReference>
<evidence type="ECO:0000256" key="11">
    <source>
        <dbReference type="ARBA" id="ARBA00023242"/>
    </source>
</evidence>
<feature type="binding site" evidence="13">
    <location>
        <position position="750"/>
    </location>
    <ligand>
        <name>ATP</name>
        <dbReference type="ChEBI" id="CHEBI:30616"/>
    </ligand>
</feature>
<dbReference type="GO" id="GO:0003676">
    <property type="term" value="F:nucleic acid binding"/>
    <property type="evidence" value="ECO:0007669"/>
    <property type="project" value="InterPro"/>
</dbReference>
<feature type="compositionally biased region" description="Basic and acidic residues" evidence="15">
    <location>
        <begin position="291"/>
        <end position="359"/>
    </location>
</feature>
<keyword evidence="20" id="KW-1185">Reference proteome</keyword>
<evidence type="ECO:0000313" key="19">
    <source>
        <dbReference type="EMBL" id="TGZ55961.1"/>
    </source>
</evidence>
<dbReference type="InterPro" id="IPR005037">
    <property type="entry name" value="PRP38"/>
</dbReference>
<evidence type="ECO:0000313" key="20">
    <source>
        <dbReference type="Proteomes" id="UP000310200"/>
    </source>
</evidence>
<keyword evidence="14" id="KW-0464">Manganese</keyword>
<feature type="active site" evidence="12">
    <location>
        <position position="730"/>
    </location>
</feature>
<dbReference type="InterPro" id="IPR044929">
    <property type="entry name" value="DNA/RNA_non-sp_Endonuclease_sf"/>
</dbReference>
<keyword evidence="16" id="KW-0472">Membrane</keyword>
<feature type="domain" description="DNA/RNA non-specific endonuclease/pyrophosphatase/phosphodiesterase" evidence="18">
    <location>
        <begin position="857"/>
        <end position="975"/>
    </location>
</feature>
<dbReference type="STRING" id="300112.A0A4S2L0H9"/>
<keyword evidence="13" id="KW-0067">ATP-binding</keyword>
<dbReference type="GO" id="GO:0016787">
    <property type="term" value="F:hydrolase activity"/>
    <property type="evidence" value="ECO:0007669"/>
    <property type="project" value="InterPro"/>
</dbReference>
<dbReference type="InterPro" id="IPR020821">
    <property type="entry name" value="ENPP1-3/EXOG-like_nuc-like"/>
</dbReference>
<accession>A0A4S2L0H9</accession>
<evidence type="ECO:0000259" key="17">
    <source>
        <dbReference type="SMART" id="SM00477"/>
    </source>
</evidence>
<evidence type="ECO:0000256" key="12">
    <source>
        <dbReference type="PIRSR" id="PIRSR624869-1"/>
    </source>
</evidence>
<feature type="binding site" evidence="13">
    <location>
        <begin position="661"/>
        <end position="664"/>
    </location>
    <ligand>
        <name>ATP</name>
        <dbReference type="ChEBI" id="CHEBI:30616"/>
    </ligand>
</feature>
<dbReference type="Proteomes" id="UP000310200">
    <property type="component" value="Unassembled WGS sequence"/>
</dbReference>
<dbReference type="GO" id="GO:0008380">
    <property type="term" value="P:RNA splicing"/>
    <property type="evidence" value="ECO:0007669"/>
    <property type="project" value="UniProtKB-KW"/>
</dbReference>
<evidence type="ECO:0000256" key="6">
    <source>
        <dbReference type="ARBA" id="ARBA00022728"/>
    </source>
</evidence>
<dbReference type="SUPFAM" id="SSF54060">
    <property type="entry name" value="His-Me finger endonucleases"/>
    <property type="match status" value="1"/>
</dbReference>
<keyword evidence="9" id="KW-0325">Glycoprotein</keyword>
<comment type="similarity">
    <text evidence="3">Belongs to the PRP38 family.</text>
</comment>
<gene>
    <name evidence="19" type="ORF">DBV15_08017</name>
</gene>
<keyword evidence="11" id="KW-0539">Nucleus</keyword>
<feature type="region of interest" description="Disordered" evidence="15">
    <location>
        <begin position="421"/>
        <end position="450"/>
    </location>
</feature>
<dbReference type="Pfam" id="PF06702">
    <property type="entry name" value="Fam20C"/>
    <property type="match status" value="1"/>
</dbReference>
<dbReference type="GO" id="GO:0006397">
    <property type="term" value="P:mRNA processing"/>
    <property type="evidence" value="ECO:0007669"/>
    <property type="project" value="UniProtKB-KW"/>
</dbReference>
<comment type="cofactor">
    <cofactor evidence="14">
        <name>Mn(2+)</name>
        <dbReference type="ChEBI" id="CHEBI:29035"/>
    </cofactor>
</comment>
<evidence type="ECO:0000256" key="8">
    <source>
        <dbReference type="ARBA" id="ARBA00023157"/>
    </source>
</evidence>
<dbReference type="GO" id="GO:0016773">
    <property type="term" value="F:phosphotransferase activity, alcohol group as acceptor"/>
    <property type="evidence" value="ECO:0007669"/>
    <property type="project" value="TreeGrafter"/>
</dbReference>
<evidence type="ECO:0000259" key="18">
    <source>
        <dbReference type="SMART" id="SM00892"/>
    </source>
</evidence>
<evidence type="ECO:0000256" key="1">
    <source>
        <dbReference type="ARBA" id="ARBA00004123"/>
    </source>
</evidence>
<protein>
    <submittedName>
        <fullName evidence="19">Uncharacterized protein</fullName>
    </submittedName>
</protein>
<comment type="caution">
    <text evidence="19">The sequence shown here is derived from an EMBL/GenBank/DDBJ whole genome shotgun (WGS) entry which is preliminary data.</text>
</comment>
<dbReference type="PANTHER" id="PTHR12450:SF14">
    <property type="entry name" value="GLYCOSAMINOGLYCAN XYLOSYLKINASE"/>
    <property type="match status" value="1"/>
</dbReference>
<reference evidence="19 20" key="1">
    <citation type="journal article" date="2019" name="Philos. Trans. R. Soc. Lond., B, Biol. Sci.">
        <title>Ant behaviour and brain gene expression of defending hosts depend on the ecological success of the intruding social parasite.</title>
        <authorList>
            <person name="Kaur R."/>
            <person name="Stoldt M."/>
            <person name="Jongepier E."/>
            <person name="Feldmeyer B."/>
            <person name="Menzel F."/>
            <person name="Bornberg-Bauer E."/>
            <person name="Foitzik S."/>
        </authorList>
    </citation>
    <scope>NUCLEOTIDE SEQUENCE [LARGE SCALE GENOMIC DNA]</scope>
    <source>
        <tissue evidence="19">Whole body</tissue>
    </source>
</reference>
<keyword evidence="14" id="KW-0479">Metal-binding</keyword>
<keyword evidence="16" id="KW-1133">Transmembrane helix</keyword>
<evidence type="ECO:0000256" key="4">
    <source>
        <dbReference type="ARBA" id="ARBA00006557"/>
    </source>
</evidence>
<dbReference type="InterPro" id="IPR009581">
    <property type="entry name" value="FAM20_C"/>
</dbReference>
<dbReference type="Pfam" id="PF03371">
    <property type="entry name" value="PRP38"/>
    <property type="match status" value="1"/>
</dbReference>
<evidence type="ECO:0000256" key="10">
    <source>
        <dbReference type="ARBA" id="ARBA00023187"/>
    </source>
</evidence>
<feature type="binding site" evidence="13">
    <location>
        <position position="562"/>
    </location>
    <ligand>
        <name>ATP</name>
        <dbReference type="ChEBI" id="CHEBI:30616"/>
    </ligand>
</feature>
<feature type="region of interest" description="Disordered" evidence="15">
    <location>
        <begin position="207"/>
        <end position="249"/>
    </location>
</feature>
<dbReference type="PANTHER" id="PTHR12450">
    <property type="entry name" value="DENTIN MATRIX PROTEIN 4 PROTEIN FAM20"/>
    <property type="match status" value="1"/>
</dbReference>
<dbReference type="GO" id="GO:0046872">
    <property type="term" value="F:metal ion binding"/>
    <property type="evidence" value="ECO:0007669"/>
    <property type="project" value="UniProtKB-KW"/>
</dbReference>
<feature type="compositionally biased region" description="Polar residues" evidence="15">
    <location>
        <begin position="236"/>
        <end position="245"/>
    </location>
</feature>
<keyword evidence="13" id="KW-0547">Nucleotide-binding</keyword>
<dbReference type="InterPro" id="IPR001604">
    <property type="entry name" value="Endo_G_ENPP1-like_dom"/>
</dbReference>
<keyword evidence="7" id="KW-0333">Golgi apparatus</keyword>
<evidence type="ECO:0000256" key="16">
    <source>
        <dbReference type="SAM" id="Phobius"/>
    </source>
</evidence>
<dbReference type="AlphaFoldDB" id="A0A4S2L0H9"/>
<dbReference type="InterPro" id="IPR044925">
    <property type="entry name" value="His-Me_finger_sf"/>
</dbReference>
<evidence type="ECO:0000256" key="5">
    <source>
        <dbReference type="ARBA" id="ARBA00022664"/>
    </source>
</evidence>
<keyword evidence="8" id="KW-1015">Disulfide bond</keyword>
<feature type="transmembrane region" description="Helical" evidence="16">
    <location>
        <begin position="393"/>
        <end position="415"/>
    </location>
</feature>
<dbReference type="GO" id="GO:0005681">
    <property type="term" value="C:spliceosomal complex"/>
    <property type="evidence" value="ECO:0007669"/>
    <property type="project" value="UniProtKB-KW"/>
</dbReference>
<evidence type="ECO:0000256" key="2">
    <source>
        <dbReference type="ARBA" id="ARBA00004555"/>
    </source>
</evidence>